<dbReference type="GO" id="GO:0005737">
    <property type="term" value="C:cytoplasm"/>
    <property type="evidence" value="ECO:0007669"/>
    <property type="project" value="InterPro"/>
</dbReference>
<evidence type="ECO:0000256" key="2">
    <source>
        <dbReference type="ARBA" id="ARBA00022500"/>
    </source>
</evidence>
<protein>
    <recommendedName>
        <fullName evidence="4">protein-glutamate methylesterase</fullName>
        <ecNumber evidence="4">3.1.1.61</ecNumber>
    </recommendedName>
</protein>
<evidence type="ECO:0000256" key="6">
    <source>
        <dbReference type="PROSITE-ProRule" id="PRU00050"/>
    </source>
</evidence>
<evidence type="ECO:0000313" key="11">
    <source>
        <dbReference type="Proteomes" id="UP000309389"/>
    </source>
</evidence>
<dbReference type="EMBL" id="SSHH01000004">
    <property type="protein sequence ID" value="TIX49065.1"/>
    <property type="molecule type" value="Genomic_DNA"/>
</dbReference>
<evidence type="ECO:0000256" key="1">
    <source>
        <dbReference type="ARBA" id="ARBA00022490"/>
    </source>
</evidence>
<dbReference type="Pfam" id="PF01339">
    <property type="entry name" value="CheB_methylest"/>
    <property type="match status" value="1"/>
</dbReference>
<feature type="domain" description="Response regulatory" evidence="8">
    <location>
        <begin position="43"/>
        <end position="160"/>
    </location>
</feature>
<dbReference type="Gene3D" id="3.40.50.2300">
    <property type="match status" value="1"/>
</dbReference>
<evidence type="ECO:0000256" key="7">
    <source>
        <dbReference type="PROSITE-ProRule" id="PRU00169"/>
    </source>
</evidence>
<dbReference type="PROSITE" id="PS50110">
    <property type="entry name" value="RESPONSE_REGULATORY"/>
    <property type="match status" value="1"/>
</dbReference>
<evidence type="ECO:0000256" key="5">
    <source>
        <dbReference type="ARBA" id="ARBA00048267"/>
    </source>
</evidence>
<evidence type="ECO:0000259" key="8">
    <source>
        <dbReference type="PROSITE" id="PS50110"/>
    </source>
</evidence>
<dbReference type="GO" id="GO:0006935">
    <property type="term" value="P:chemotaxis"/>
    <property type="evidence" value="ECO:0007669"/>
    <property type="project" value="UniProtKB-KW"/>
</dbReference>
<dbReference type="SUPFAM" id="SSF52172">
    <property type="entry name" value="CheY-like"/>
    <property type="match status" value="1"/>
</dbReference>
<organism evidence="10 11">
    <name type="scientific">Alteraurantiacibacter aquimixticola</name>
    <dbReference type="NCBI Taxonomy" id="2489173"/>
    <lineage>
        <taxon>Bacteria</taxon>
        <taxon>Pseudomonadati</taxon>
        <taxon>Pseudomonadota</taxon>
        <taxon>Alphaproteobacteria</taxon>
        <taxon>Sphingomonadales</taxon>
        <taxon>Erythrobacteraceae</taxon>
        <taxon>Alteraurantiacibacter</taxon>
    </lineage>
</organism>
<keyword evidence="3" id="KW-0378">Hydrolase</keyword>
<dbReference type="PROSITE" id="PS51257">
    <property type="entry name" value="PROKAR_LIPOPROTEIN"/>
    <property type="match status" value="1"/>
</dbReference>
<dbReference type="PROSITE" id="PS50122">
    <property type="entry name" value="CHEB"/>
    <property type="match status" value="1"/>
</dbReference>
<evidence type="ECO:0000256" key="4">
    <source>
        <dbReference type="ARBA" id="ARBA00039140"/>
    </source>
</evidence>
<reference evidence="10 11" key="1">
    <citation type="submission" date="2019-04" db="EMBL/GenBank/DDBJ databases">
        <title>Altererythrobacter aquimixticola sp. nov., isolated from sediment of junction between the ocean and a freshwater spring.</title>
        <authorList>
            <person name="Yoon J.-H."/>
        </authorList>
    </citation>
    <scope>NUCLEOTIDE SEQUENCE [LARGE SCALE GENOMIC DNA]</scope>
    <source>
        <strain evidence="10 11">SSKS-13</strain>
    </source>
</reference>
<dbReference type="Proteomes" id="UP000309389">
    <property type="component" value="Unassembled WGS sequence"/>
</dbReference>
<dbReference type="SUPFAM" id="SSF52738">
    <property type="entry name" value="Methylesterase CheB, C-terminal domain"/>
    <property type="match status" value="1"/>
</dbReference>
<comment type="caution">
    <text evidence="6">Lacks conserved residue(s) required for the propagation of feature annotation.</text>
</comment>
<evidence type="ECO:0000313" key="10">
    <source>
        <dbReference type="EMBL" id="TIX49065.1"/>
    </source>
</evidence>
<dbReference type="InterPro" id="IPR000673">
    <property type="entry name" value="Sig_transdc_resp-reg_Me-estase"/>
</dbReference>
<keyword evidence="7" id="KW-0597">Phosphoprotein</keyword>
<gene>
    <name evidence="10" type="ORF">E5222_15160</name>
</gene>
<evidence type="ECO:0000259" key="9">
    <source>
        <dbReference type="PROSITE" id="PS50122"/>
    </source>
</evidence>
<dbReference type="Gene3D" id="3.40.50.180">
    <property type="entry name" value="Methylesterase CheB, C-terminal domain"/>
    <property type="match status" value="1"/>
</dbReference>
<dbReference type="CDD" id="cd17541">
    <property type="entry name" value="REC_CheB-like"/>
    <property type="match status" value="1"/>
</dbReference>
<evidence type="ECO:0000256" key="3">
    <source>
        <dbReference type="ARBA" id="ARBA00022801"/>
    </source>
</evidence>
<keyword evidence="1" id="KW-0963">Cytoplasm</keyword>
<dbReference type="PANTHER" id="PTHR42872:SF6">
    <property type="entry name" value="PROTEIN-GLUTAMATE METHYLESTERASE_PROTEIN-GLUTAMINE GLUTAMINASE"/>
    <property type="match status" value="1"/>
</dbReference>
<comment type="catalytic activity">
    <reaction evidence="5">
        <text>[protein]-L-glutamate 5-O-methyl ester + H2O = L-glutamyl-[protein] + methanol + H(+)</text>
        <dbReference type="Rhea" id="RHEA:23236"/>
        <dbReference type="Rhea" id="RHEA-COMP:10208"/>
        <dbReference type="Rhea" id="RHEA-COMP:10311"/>
        <dbReference type="ChEBI" id="CHEBI:15377"/>
        <dbReference type="ChEBI" id="CHEBI:15378"/>
        <dbReference type="ChEBI" id="CHEBI:17790"/>
        <dbReference type="ChEBI" id="CHEBI:29973"/>
        <dbReference type="ChEBI" id="CHEBI:82795"/>
        <dbReference type="EC" id="3.1.1.61"/>
    </reaction>
</comment>
<name>A0A4T3EWW4_9SPHN</name>
<dbReference type="EC" id="3.1.1.61" evidence="4"/>
<dbReference type="InterPro" id="IPR001789">
    <property type="entry name" value="Sig_transdc_resp-reg_receiver"/>
</dbReference>
<feature type="domain" description="CheB-type methylesterase" evidence="9">
    <location>
        <begin position="187"/>
        <end position="378"/>
    </location>
</feature>
<dbReference type="AlphaFoldDB" id="A0A4T3EWW4"/>
<keyword evidence="11" id="KW-1185">Reference proteome</keyword>
<dbReference type="Pfam" id="PF00072">
    <property type="entry name" value="Response_reg"/>
    <property type="match status" value="1"/>
</dbReference>
<dbReference type="OrthoDB" id="9793421at2"/>
<dbReference type="GO" id="GO:0000156">
    <property type="term" value="F:phosphorelay response regulator activity"/>
    <property type="evidence" value="ECO:0007669"/>
    <property type="project" value="InterPro"/>
</dbReference>
<sequence>MREHLCPLRHLFVPGALMLACPVTIGAGSQEPANGKMNMSNVRVLIVDDSAAMRALFCDILDQAKGVEVVGTARSADEARDQIDELNPDVLTLDVEMPGMTGMEFLAEIMGSKPMPVIMLSSVTQQGTGTAQKAIELGAVDCFPKPLHSSPEEFNATVEKLGALIIAAASSDLSASGEAGGASTSGFEPDGRVVVLAGGSESIETVRQVIAAYPANCPPTVILVDADADVVERAVDRLRPSVACKIEEAGSNVMLVPGTVYLAFRDTAHVVVENDYAPVLNVIERDPVGGHRPSADMLFASVARAGLPALGGLLAEDNIDGVRGLDALAKTGAQAFAESGQEGELNQRFAELSKMGTKAAGVAASDVPGWILSATSKQDLAA</sequence>
<dbReference type="GO" id="GO:0008984">
    <property type="term" value="F:protein-glutamate methylesterase activity"/>
    <property type="evidence" value="ECO:0007669"/>
    <property type="project" value="UniProtKB-EC"/>
</dbReference>
<dbReference type="SMART" id="SM00448">
    <property type="entry name" value="REC"/>
    <property type="match status" value="1"/>
</dbReference>
<accession>A0A4T3EWW4</accession>
<feature type="modified residue" description="4-aspartylphosphate" evidence="7">
    <location>
        <position position="94"/>
    </location>
</feature>
<dbReference type="InterPro" id="IPR011006">
    <property type="entry name" value="CheY-like_superfamily"/>
</dbReference>
<keyword evidence="2" id="KW-0145">Chemotaxis</keyword>
<dbReference type="PANTHER" id="PTHR42872">
    <property type="entry name" value="PROTEIN-GLUTAMATE METHYLESTERASE/PROTEIN-GLUTAMINE GLUTAMINASE"/>
    <property type="match status" value="1"/>
</dbReference>
<comment type="caution">
    <text evidence="10">The sequence shown here is derived from an EMBL/GenBank/DDBJ whole genome shotgun (WGS) entry which is preliminary data.</text>
</comment>
<proteinExistence type="predicted"/>
<dbReference type="InterPro" id="IPR035909">
    <property type="entry name" value="CheB_C"/>
</dbReference>